<dbReference type="InterPro" id="IPR000843">
    <property type="entry name" value="HTH_LacI"/>
</dbReference>
<dbReference type="PANTHER" id="PTHR30146:SF149">
    <property type="entry name" value="HTH-TYPE TRANSCRIPTIONAL REGULATOR EBGR"/>
    <property type="match status" value="1"/>
</dbReference>
<evidence type="ECO:0000256" key="3">
    <source>
        <dbReference type="ARBA" id="ARBA00023163"/>
    </source>
</evidence>
<dbReference type="Gene3D" id="1.10.260.40">
    <property type="entry name" value="lambda repressor-like DNA-binding domains"/>
    <property type="match status" value="1"/>
</dbReference>
<dbReference type="OrthoDB" id="43195at2"/>
<dbReference type="InterPro" id="IPR046335">
    <property type="entry name" value="LacI/GalR-like_sensor"/>
</dbReference>
<reference evidence="5 6" key="1">
    <citation type="submission" date="2016-10" db="EMBL/GenBank/DDBJ databases">
        <authorList>
            <person name="de Groot N.N."/>
        </authorList>
    </citation>
    <scope>NUCLEOTIDE SEQUENCE [LARGE SCALE GENOMIC DNA]</scope>
    <source>
        <strain evidence="5 6">DSM 13305</strain>
    </source>
</reference>
<dbReference type="RefSeq" id="WP_091746547.1">
    <property type="nucleotide sequence ID" value="NZ_FODY01000010.1"/>
</dbReference>
<dbReference type="Pfam" id="PF00356">
    <property type="entry name" value="LacI"/>
    <property type="match status" value="1"/>
</dbReference>
<dbReference type="GO" id="GO:0003700">
    <property type="term" value="F:DNA-binding transcription factor activity"/>
    <property type="evidence" value="ECO:0007669"/>
    <property type="project" value="TreeGrafter"/>
</dbReference>
<gene>
    <name evidence="5" type="ORF">SAMN04490178_11087</name>
</gene>
<sequence length="328" mass="36447">MATIKDIADKAGVSIATVSRVLNYDMTLSVSDETKKRVFEAAEELSYEKRTPRKAGVTKIALIHWYTEEEELDDVYYMSIRLGIERRCKQQNVTIVRPLQDPADLARENVQGIIAVGKFSQSEIAVLQDITAHLVFVDFLPAGDRFDAVGIDFDLATRKALDYFLAKGHQRIGYIGGRELFKDRTAEIEDPREAAYKAYLKSKKVYDDSYVYGGRFSVNDGYGLMKKAIEEHGDELPTAFFIGNDSMAIGCLKALGEAQIAVPERVSVIGVNDISIAEYLSPSLSTVRIDTELMGETAVDLLLEQVSGRQVAKKVTLGTELLIRQSSL</sequence>
<keyword evidence="3" id="KW-0804">Transcription</keyword>
<name>A0A1H8V5F3_9FIRM</name>
<organism evidence="5 6">
    <name type="scientific">Propionispora vibrioides</name>
    <dbReference type="NCBI Taxonomy" id="112903"/>
    <lineage>
        <taxon>Bacteria</taxon>
        <taxon>Bacillati</taxon>
        <taxon>Bacillota</taxon>
        <taxon>Negativicutes</taxon>
        <taxon>Selenomonadales</taxon>
        <taxon>Sporomusaceae</taxon>
        <taxon>Propionispora</taxon>
    </lineage>
</organism>
<evidence type="ECO:0000256" key="2">
    <source>
        <dbReference type="ARBA" id="ARBA00023125"/>
    </source>
</evidence>
<dbReference type="SMART" id="SM00354">
    <property type="entry name" value="HTH_LACI"/>
    <property type="match status" value="1"/>
</dbReference>
<evidence type="ECO:0000259" key="4">
    <source>
        <dbReference type="PROSITE" id="PS50932"/>
    </source>
</evidence>
<dbReference type="PROSITE" id="PS50932">
    <property type="entry name" value="HTH_LACI_2"/>
    <property type="match status" value="1"/>
</dbReference>
<evidence type="ECO:0000313" key="6">
    <source>
        <dbReference type="Proteomes" id="UP000198847"/>
    </source>
</evidence>
<dbReference type="SUPFAM" id="SSF47413">
    <property type="entry name" value="lambda repressor-like DNA-binding domains"/>
    <property type="match status" value="1"/>
</dbReference>
<dbReference type="GO" id="GO:0000976">
    <property type="term" value="F:transcription cis-regulatory region binding"/>
    <property type="evidence" value="ECO:0007669"/>
    <property type="project" value="TreeGrafter"/>
</dbReference>
<dbReference type="EMBL" id="FODY01000010">
    <property type="protein sequence ID" value="SEP10645.1"/>
    <property type="molecule type" value="Genomic_DNA"/>
</dbReference>
<dbReference type="CDD" id="cd01544">
    <property type="entry name" value="PBP1_GalR"/>
    <property type="match status" value="1"/>
</dbReference>
<keyword evidence="1" id="KW-0805">Transcription regulation</keyword>
<protein>
    <submittedName>
        <fullName evidence="5">Transcriptional regulator, LacI family</fullName>
    </submittedName>
</protein>
<keyword evidence="2" id="KW-0238">DNA-binding</keyword>
<dbReference type="Pfam" id="PF13377">
    <property type="entry name" value="Peripla_BP_3"/>
    <property type="match status" value="1"/>
</dbReference>
<dbReference type="AlphaFoldDB" id="A0A1H8V5F3"/>
<evidence type="ECO:0000256" key="1">
    <source>
        <dbReference type="ARBA" id="ARBA00023015"/>
    </source>
</evidence>
<dbReference type="STRING" id="112903.SAMN04490178_11087"/>
<dbReference type="PANTHER" id="PTHR30146">
    <property type="entry name" value="LACI-RELATED TRANSCRIPTIONAL REPRESSOR"/>
    <property type="match status" value="1"/>
</dbReference>
<dbReference type="Proteomes" id="UP000198847">
    <property type="component" value="Unassembled WGS sequence"/>
</dbReference>
<dbReference type="SUPFAM" id="SSF53822">
    <property type="entry name" value="Periplasmic binding protein-like I"/>
    <property type="match status" value="1"/>
</dbReference>
<keyword evidence="6" id="KW-1185">Reference proteome</keyword>
<dbReference type="Gene3D" id="3.40.50.2300">
    <property type="match status" value="2"/>
</dbReference>
<dbReference type="PROSITE" id="PS00356">
    <property type="entry name" value="HTH_LACI_1"/>
    <property type="match status" value="1"/>
</dbReference>
<dbReference type="InterPro" id="IPR028082">
    <property type="entry name" value="Peripla_BP_I"/>
</dbReference>
<dbReference type="CDD" id="cd01392">
    <property type="entry name" value="HTH_LacI"/>
    <property type="match status" value="1"/>
</dbReference>
<dbReference type="PRINTS" id="PR00036">
    <property type="entry name" value="HTHLACI"/>
</dbReference>
<proteinExistence type="predicted"/>
<accession>A0A1H8V5F3</accession>
<feature type="domain" description="HTH lacI-type" evidence="4">
    <location>
        <begin position="2"/>
        <end position="58"/>
    </location>
</feature>
<evidence type="ECO:0000313" key="5">
    <source>
        <dbReference type="EMBL" id="SEP10645.1"/>
    </source>
</evidence>
<dbReference type="InterPro" id="IPR010982">
    <property type="entry name" value="Lambda_DNA-bd_dom_sf"/>
</dbReference>